<evidence type="ECO:0000313" key="1">
    <source>
        <dbReference type="EMBL" id="ESA21300.1"/>
    </source>
</evidence>
<dbReference type="PANTHER" id="PTHR31511:SF12">
    <property type="entry name" value="RHO TERMINATION FACTOR N-TERMINAL DOMAIN-CONTAINING PROTEIN"/>
    <property type="match status" value="1"/>
</dbReference>
<accession>U9ULN4</accession>
<dbReference type="InterPro" id="IPR023211">
    <property type="entry name" value="DNA_pol_palm_dom_sf"/>
</dbReference>
<dbReference type="EMBL" id="KI276535">
    <property type="protein sequence ID" value="ESA21300.1"/>
    <property type="molecule type" value="Genomic_DNA"/>
</dbReference>
<dbReference type="InterPro" id="IPR043502">
    <property type="entry name" value="DNA/RNA_pol_sf"/>
</dbReference>
<dbReference type="AlphaFoldDB" id="U9ULN4"/>
<dbReference type="PANTHER" id="PTHR31511">
    <property type="entry name" value="PROTEIN CBG23764"/>
    <property type="match status" value="1"/>
</dbReference>
<organism evidence="1">
    <name type="scientific">Rhizophagus irregularis (strain DAOM 181602 / DAOM 197198 / MUCL 43194)</name>
    <name type="common">Arbuscular mycorrhizal fungus</name>
    <name type="synonym">Glomus intraradices</name>
    <dbReference type="NCBI Taxonomy" id="747089"/>
    <lineage>
        <taxon>Eukaryota</taxon>
        <taxon>Fungi</taxon>
        <taxon>Fungi incertae sedis</taxon>
        <taxon>Mucoromycota</taxon>
        <taxon>Glomeromycotina</taxon>
        <taxon>Glomeromycetes</taxon>
        <taxon>Glomerales</taxon>
        <taxon>Glomeraceae</taxon>
        <taxon>Rhizophagus</taxon>
    </lineage>
</organism>
<sequence length="551" mass="64851">MRYYTKEGVPMEKIGLLLRKGVFPYEYIDSHEKFKETSLPSIEKFYSEYHDLYSKTDVLLLADVWTAFCETSMKYYELDPSHYVSAASLTWDAMLKYTGVKIELFTDMEMHDFAEKAKRDGITMSCRRYFKANNPKCKNFNIRRPKTWLSYVDANNLYGWAMSQYFQIGNYKWEYSDEFLKDPENNKKVFNTILKKRKDATRGSVENIKVKREQFSPKQESYLEKMGKKNYVSVEKLITHLGPRDEYVLHYSELQYYVKLGMVVDEIQKAKNDFEKDFYKLMNNSVFGKTMENVRKHIDIKLLPLRNKKDEKNKDLVGVHMGKSEVTLNKLILVSAAVLGLSKLHMYQFWYDYVKATYGEKATLCYMDTDSFIYGVETEDILKSLPEDQWLRGRTLKNAGVISKFKDECPDYIISEFFGIRAKLYHYVLENGSIGSRHKGISKMGMENTARNNMSITAIGEQYDPLTLLYRECLFDKKQIYAKNVGFRTKDHIISLVEVEKQAASPFDDKRWILSDGKRTLPYERAFYYYLNSEMTQENAEQRAMIVKLRI</sequence>
<dbReference type="Gene3D" id="3.90.1600.10">
    <property type="entry name" value="Palm domain of DNA polymerase"/>
    <property type="match status" value="1"/>
</dbReference>
<gene>
    <name evidence="1" type="ORF">GLOINDRAFT_17616</name>
</gene>
<dbReference type="SUPFAM" id="SSF56672">
    <property type="entry name" value="DNA/RNA polymerases"/>
    <property type="match status" value="1"/>
</dbReference>
<proteinExistence type="predicted"/>
<reference evidence="1" key="1">
    <citation type="submission" date="2013-07" db="EMBL/GenBank/DDBJ databases">
        <title>The genome of an arbuscular mycorrhizal fungus provides insights into the evolution of the oldest plant symbiosis.</title>
        <authorList>
            <consortium name="DOE Joint Genome Institute"/>
            <person name="Tisserant E."/>
            <person name="Malbreil M."/>
            <person name="Kuo A."/>
            <person name="Kohler A."/>
            <person name="Symeonidi A."/>
            <person name="Balestrini R."/>
            <person name="Charron P."/>
            <person name="Duensing N."/>
            <person name="Frei-dit-Frey N."/>
            <person name="Gianinazzi-Pearson V."/>
            <person name="Gilbert B."/>
            <person name="Handa Y."/>
            <person name="Hijri M."/>
            <person name="Kaul R."/>
            <person name="Kawaguchi M."/>
            <person name="Krajinski F."/>
            <person name="Lammers P."/>
            <person name="Lapierre D."/>
            <person name="Masclaux F.G."/>
            <person name="Murat C."/>
            <person name="Morin E."/>
            <person name="Ndikumana S."/>
            <person name="Pagni M."/>
            <person name="Petitpierre D."/>
            <person name="Requena N."/>
            <person name="Rosikiewicz P."/>
            <person name="Riley R."/>
            <person name="Saito K."/>
            <person name="San Clemente H."/>
            <person name="Shapiro H."/>
            <person name="van Tuinen D."/>
            <person name="Becard G."/>
            <person name="Bonfante P."/>
            <person name="Paszkowski U."/>
            <person name="Shachar-Hill Y."/>
            <person name="Young J.P."/>
            <person name="Sanders I.R."/>
            <person name="Henrissat B."/>
            <person name="Rensing S.A."/>
            <person name="Grigoriev I.V."/>
            <person name="Corradi N."/>
            <person name="Roux C."/>
            <person name="Martin F."/>
        </authorList>
    </citation>
    <scope>NUCLEOTIDE SEQUENCE</scope>
    <source>
        <strain evidence="1">DAOM 197198</strain>
    </source>
</reference>
<name>U9ULN4_RHIID</name>
<protein>
    <recommendedName>
        <fullName evidence="2">DNA-directed DNA polymerase</fullName>
    </recommendedName>
</protein>
<dbReference type="HOGENOM" id="CLU_002028_5_1_1"/>
<evidence type="ECO:0008006" key="2">
    <source>
        <dbReference type="Google" id="ProtNLM"/>
    </source>
</evidence>